<comment type="catalytic activity">
    <reaction evidence="4">
        <text>uridine(38/39/40) in tRNA = pseudouridine(38/39/40) in tRNA</text>
        <dbReference type="Rhea" id="RHEA:22376"/>
        <dbReference type="Rhea" id="RHEA-COMP:10085"/>
        <dbReference type="Rhea" id="RHEA-COMP:10087"/>
        <dbReference type="ChEBI" id="CHEBI:65314"/>
        <dbReference type="ChEBI" id="CHEBI:65315"/>
        <dbReference type="EC" id="5.4.99.12"/>
    </reaction>
</comment>
<dbReference type="InterPro" id="IPR020094">
    <property type="entry name" value="TruA/RsuA/RluB/E/F_N"/>
</dbReference>
<gene>
    <name evidence="7" type="ORF">DBRI00130_LOCUS24882</name>
</gene>
<dbReference type="InterPro" id="IPR001406">
    <property type="entry name" value="PsdUridine_synth_TruA"/>
</dbReference>
<reference evidence="7" key="1">
    <citation type="submission" date="2021-01" db="EMBL/GenBank/DDBJ databases">
        <authorList>
            <person name="Corre E."/>
            <person name="Pelletier E."/>
            <person name="Niang G."/>
            <person name="Scheremetjew M."/>
            <person name="Finn R."/>
            <person name="Kale V."/>
            <person name="Holt S."/>
            <person name="Cochrane G."/>
            <person name="Meng A."/>
            <person name="Brown T."/>
            <person name="Cohen L."/>
        </authorList>
    </citation>
    <scope>NUCLEOTIDE SEQUENCE</scope>
    <source>
        <strain evidence="7">GSO104</strain>
    </source>
</reference>
<dbReference type="InterPro" id="IPR020095">
    <property type="entry name" value="PsdUridine_synth_TruA_C"/>
</dbReference>
<dbReference type="PANTHER" id="PTHR11142">
    <property type="entry name" value="PSEUDOURIDYLATE SYNTHASE"/>
    <property type="match status" value="1"/>
</dbReference>
<evidence type="ECO:0000313" key="7">
    <source>
        <dbReference type="EMBL" id="CAE4626222.1"/>
    </source>
</evidence>
<dbReference type="InterPro" id="IPR020097">
    <property type="entry name" value="PsdUridine_synth_TruA_a/b_dom"/>
</dbReference>
<dbReference type="EC" id="5.4.99.12" evidence="4"/>
<evidence type="ECO:0000256" key="3">
    <source>
        <dbReference type="ARBA" id="ARBA00023235"/>
    </source>
</evidence>
<feature type="domain" description="Pseudouridine synthase I TruA alpha/beta" evidence="6">
    <location>
        <begin position="287"/>
        <end position="432"/>
    </location>
</feature>
<dbReference type="GO" id="GO:0031119">
    <property type="term" value="P:tRNA pseudouridine synthesis"/>
    <property type="evidence" value="ECO:0007669"/>
    <property type="project" value="TreeGrafter"/>
</dbReference>
<accession>A0A7S4RXQ1</accession>
<dbReference type="EMBL" id="HBNS01031766">
    <property type="protein sequence ID" value="CAE4626222.1"/>
    <property type="molecule type" value="Transcribed_RNA"/>
</dbReference>
<dbReference type="SUPFAM" id="SSF55120">
    <property type="entry name" value="Pseudouridine synthase"/>
    <property type="match status" value="1"/>
</dbReference>
<dbReference type="PANTHER" id="PTHR11142:SF0">
    <property type="entry name" value="TRNA PSEUDOURIDINE SYNTHASE-LIKE 1"/>
    <property type="match status" value="1"/>
</dbReference>
<comment type="similarity">
    <text evidence="1 4">Belongs to the tRNA pseudouridine synthase TruA family.</text>
</comment>
<dbReference type="Pfam" id="PF01416">
    <property type="entry name" value="PseudoU_synth_1"/>
    <property type="match status" value="1"/>
</dbReference>
<dbReference type="AlphaFoldDB" id="A0A7S4RXQ1"/>
<evidence type="ECO:0000256" key="1">
    <source>
        <dbReference type="ARBA" id="ARBA00009375"/>
    </source>
</evidence>
<dbReference type="GO" id="GO:0003723">
    <property type="term" value="F:RNA binding"/>
    <property type="evidence" value="ECO:0007669"/>
    <property type="project" value="InterPro"/>
</dbReference>
<sequence length="459" mass="50835">MLPLGSVPLFSTADRRMKIRLTATNEQEKYEGENSKILTNAVLKITYDGSHFHGWSAANDNLPPPDDDSEEDVKKGPNGAAFLPPLNINQRSGGRRRKRGKRIPGITNIRSVEGVMKKCLAKIYGNVDPARVQVDGCSRTDKGVHAKSMIAQMYCLNDEAVLLTEEGKSSLSSIPGKRLPHPTSSTDKSLFMPLPFESNLGKMMYVLNRMLPPDVRVSAVSETPAKIDSNESGCSASVPFHPSLDTVGKTYLYTFSIGDMHDPMRWRHVWHVDGFGRDFDLDLSRKAANALVGEHDFVAFRGAFRGSERGRVQDTVCTLSDLRITEERTSNLIDAVDIPLTEFSVGGEYGGSTINPLTTYTVSMTGDRFLYKMGRFLVGTIVAVGHGKISVDDVKYALDHGIWESEKEGGKGKKQHICAPAHGLVLNDVQYDDEINFHWTGSNRWSTQSRQEKHSWESA</sequence>
<dbReference type="HAMAP" id="MF_00171">
    <property type="entry name" value="TruA"/>
    <property type="match status" value="1"/>
</dbReference>
<name>A0A7S4RXQ1_9STRA</name>
<protein>
    <recommendedName>
        <fullName evidence="4">tRNA pseudouridine synthase</fullName>
        <ecNumber evidence="4">5.4.99.12</ecNumber>
    </recommendedName>
</protein>
<keyword evidence="3 4" id="KW-0413">Isomerase</keyword>
<evidence type="ECO:0000256" key="5">
    <source>
        <dbReference type="SAM" id="MobiDB-lite"/>
    </source>
</evidence>
<feature type="region of interest" description="Disordered" evidence="5">
    <location>
        <begin position="56"/>
        <end position="83"/>
    </location>
</feature>
<evidence type="ECO:0000256" key="2">
    <source>
        <dbReference type="ARBA" id="ARBA00022694"/>
    </source>
</evidence>
<dbReference type="InterPro" id="IPR020103">
    <property type="entry name" value="PsdUridine_synth_cat_dom_sf"/>
</dbReference>
<keyword evidence="2 4" id="KW-0819">tRNA processing</keyword>
<proteinExistence type="inferred from homology"/>
<evidence type="ECO:0000256" key="4">
    <source>
        <dbReference type="RuleBase" id="RU003792"/>
    </source>
</evidence>
<evidence type="ECO:0000259" key="6">
    <source>
        <dbReference type="Pfam" id="PF01416"/>
    </source>
</evidence>
<dbReference type="Gene3D" id="3.30.70.660">
    <property type="entry name" value="Pseudouridine synthase I, catalytic domain, C-terminal subdomain"/>
    <property type="match status" value="1"/>
</dbReference>
<dbReference type="Gene3D" id="3.30.70.580">
    <property type="entry name" value="Pseudouridine synthase I, catalytic domain, N-terminal subdomain"/>
    <property type="match status" value="1"/>
</dbReference>
<dbReference type="GO" id="GO:0160147">
    <property type="term" value="F:tRNA pseudouridine(38-40) synthase activity"/>
    <property type="evidence" value="ECO:0007669"/>
    <property type="project" value="UniProtKB-EC"/>
</dbReference>
<organism evidence="7">
    <name type="scientific">Ditylum brightwellii</name>
    <dbReference type="NCBI Taxonomy" id="49249"/>
    <lineage>
        <taxon>Eukaryota</taxon>
        <taxon>Sar</taxon>
        <taxon>Stramenopiles</taxon>
        <taxon>Ochrophyta</taxon>
        <taxon>Bacillariophyta</taxon>
        <taxon>Mediophyceae</taxon>
        <taxon>Lithodesmiophycidae</taxon>
        <taxon>Lithodesmiales</taxon>
        <taxon>Lithodesmiaceae</taxon>
        <taxon>Ditylum</taxon>
    </lineage>
</organism>